<gene>
    <name evidence="4" type="ORF">AKJ09_09594</name>
</gene>
<evidence type="ECO:0000256" key="1">
    <source>
        <dbReference type="ARBA" id="ARBA00022737"/>
    </source>
</evidence>
<proteinExistence type="predicted"/>
<evidence type="ECO:0000256" key="3">
    <source>
        <dbReference type="PROSITE-ProRule" id="PRU00339"/>
    </source>
</evidence>
<evidence type="ECO:0000256" key="2">
    <source>
        <dbReference type="ARBA" id="ARBA00022803"/>
    </source>
</evidence>
<dbReference type="Proteomes" id="UP000064967">
    <property type="component" value="Chromosome"/>
</dbReference>
<keyword evidence="2 3" id="KW-0802">TPR repeat</keyword>
<dbReference type="PANTHER" id="PTHR45586">
    <property type="entry name" value="TPR REPEAT-CONTAINING PROTEIN PA4667"/>
    <property type="match status" value="1"/>
</dbReference>
<dbReference type="SMART" id="SM00028">
    <property type="entry name" value="TPR"/>
    <property type="match status" value="4"/>
</dbReference>
<dbReference type="PANTHER" id="PTHR45586:SF1">
    <property type="entry name" value="LIPOPOLYSACCHARIDE ASSEMBLY PROTEIN B"/>
    <property type="match status" value="1"/>
</dbReference>
<dbReference type="Gene3D" id="1.25.40.10">
    <property type="entry name" value="Tetratricopeptide repeat domain"/>
    <property type="match status" value="2"/>
</dbReference>
<dbReference type="KEGG" id="llu:AKJ09_09594"/>
<dbReference type="Pfam" id="PF13176">
    <property type="entry name" value="TPR_7"/>
    <property type="match status" value="1"/>
</dbReference>
<name>A0A0K1QAW6_9BACT</name>
<dbReference type="InterPro" id="IPR019734">
    <property type="entry name" value="TPR_rpt"/>
</dbReference>
<accession>A0A0K1QAW6</accession>
<dbReference type="AlphaFoldDB" id="A0A0K1QAW6"/>
<sequence length="311" mass="34370">MELDPQSPEVHNLLGYTAALSGDSEEALEHYRQAIALDETYLEAMLNAAEVLMHPLGEWDEAIELCDDALDYAETKEEIADCLLLRVDALLGKGDVEEAKKCMSRLPEPPFETSSYVFLIGRAFYELGESEKALPYIEEAVRTDPEHADAHYYLGLLKDDSGDVRAAVEAFLRSRALDLAKPPPAWAPSPDTFAQIVRRVVQSLDALLARWVRDADIYIVDVPGAELVVDGVDPRAMVIVDARLPDEPDGEDLGRNALSARLFIYQRNVERAAGSIAGLESELAGALEREVTAVFLDRDKPPSMADKHHLN</sequence>
<dbReference type="InterPro" id="IPR011990">
    <property type="entry name" value="TPR-like_helical_dom_sf"/>
</dbReference>
<organism evidence="4 5">
    <name type="scientific">Labilithrix luteola</name>
    <dbReference type="NCBI Taxonomy" id="1391654"/>
    <lineage>
        <taxon>Bacteria</taxon>
        <taxon>Pseudomonadati</taxon>
        <taxon>Myxococcota</taxon>
        <taxon>Polyangia</taxon>
        <taxon>Polyangiales</taxon>
        <taxon>Labilitrichaceae</taxon>
        <taxon>Labilithrix</taxon>
    </lineage>
</organism>
<dbReference type="InterPro" id="IPR013105">
    <property type="entry name" value="TPR_2"/>
</dbReference>
<keyword evidence="1" id="KW-0677">Repeat</keyword>
<dbReference type="Pfam" id="PF07719">
    <property type="entry name" value="TPR_2"/>
    <property type="match status" value="1"/>
</dbReference>
<evidence type="ECO:0000313" key="5">
    <source>
        <dbReference type="Proteomes" id="UP000064967"/>
    </source>
</evidence>
<dbReference type="InterPro" id="IPR038555">
    <property type="entry name" value="Zincin_1_sf"/>
</dbReference>
<dbReference type="EMBL" id="CP012333">
    <property type="protein sequence ID" value="AKV02931.1"/>
    <property type="molecule type" value="Genomic_DNA"/>
</dbReference>
<protein>
    <submittedName>
        <fullName evidence="4">TPR domain protein, putative component of TonB system</fullName>
    </submittedName>
</protein>
<dbReference type="PROSITE" id="PS50005">
    <property type="entry name" value="TPR"/>
    <property type="match status" value="2"/>
</dbReference>
<evidence type="ECO:0000313" key="4">
    <source>
        <dbReference type="EMBL" id="AKV02931.1"/>
    </source>
</evidence>
<keyword evidence="5" id="KW-1185">Reference proteome</keyword>
<feature type="repeat" description="TPR" evidence="3">
    <location>
        <begin position="8"/>
        <end position="41"/>
    </location>
</feature>
<dbReference type="SUPFAM" id="SSF48452">
    <property type="entry name" value="TPR-like"/>
    <property type="match status" value="1"/>
</dbReference>
<dbReference type="SUPFAM" id="SSF55486">
    <property type="entry name" value="Metalloproteases ('zincins'), catalytic domain"/>
    <property type="match status" value="1"/>
</dbReference>
<dbReference type="InterPro" id="IPR051012">
    <property type="entry name" value="CellSynth/LPSAsmb/PSIAsmb"/>
</dbReference>
<dbReference type="STRING" id="1391654.AKJ09_09594"/>
<reference evidence="4 5" key="1">
    <citation type="submission" date="2015-08" db="EMBL/GenBank/DDBJ databases">
        <authorList>
            <person name="Babu N.S."/>
            <person name="Beckwith C.J."/>
            <person name="Beseler K.G."/>
            <person name="Brison A."/>
            <person name="Carone J.V."/>
            <person name="Caskin T.P."/>
            <person name="Diamond M."/>
            <person name="Durham M.E."/>
            <person name="Foxe J.M."/>
            <person name="Go M."/>
            <person name="Henderson B.A."/>
            <person name="Jones I.B."/>
            <person name="McGettigan J.A."/>
            <person name="Micheletti S.J."/>
            <person name="Nasrallah M.E."/>
            <person name="Ortiz D."/>
            <person name="Piller C.R."/>
            <person name="Privatt S.R."/>
            <person name="Schneider S.L."/>
            <person name="Sharp S."/>
            <person name="Smith T.C."/>
            <person name="Stanton J.D."/>
            <person name="Ullery H.E."/>
            <person name="Wilson R.J."/>
            <person name="Serrano M.G."/>
            <person name="Buck G."/>
            <person name="Lee V."/>
            <person name="Wang Y."/>
            <person name="Carvalho R."/>
            <person name="Voegtly L."/>
            <person name="Shi R."/>
            <person name="Duckworth R."/>
            <person name="Johnson A."/>
            <person name="Loviza R."/>
            <person name="Walstead R."/>
            <person name="Shah Z."/>
            <person name="Kiflezghi M."/>
            <person name="Wade K."/>
            <person name="Ball S.L."/>
            <person name="Bradley K.W."/>
            <person name="Asai D.J."/>
            <person name="Bowman C.A."/>
            <person name="Russell D.A."/>
            <person name="Pope W.H."/>
            <person name="Jacobs-Sera D."/>
            <person name="Hendrix R.W."/>
            <person name="Hatfull G.F."/>
        </authorList>
    </citation>
    <scope>NUCLEOTIDE SEQUENCE [LARGE SCALE GENOMIC DNA]</scope>
    <source>
        <strain evidence="4 5">DSM 27648</strain>
    </source>
</reference>
<dbReference type="Gene3D" id="3.30.2010.20">
    <property type="match status" value="1"/>
</dbReference>
<feature type="repeat" description="TPR" evidence="3">
    <location>
        <begin position="114"/>
        <end position="147"/>
    </location>
</feature>
<dbReference type="Pfam" id="PF13432">
    <property type="entry name" value="TPR_16"/>
    <property type="match status" value="1"/>
</dbReference>